<evidence type="ECO:0000259" key="14">
    <source>
        <dbReference type="PROSITE" id="PS50929"/>
    </source>
</evidence>
<feature type="transmembrane region" description="Helical" evidence="12">
    <location>
        <begin position="683"/>
        <end position="706"/>
    </location>
</feature>
<proteinExistence type="inferred from homology"/>
<feature type="domain" description="ABC transporter" evidence="13">
    <location>
        <begin position="373"/>
        <end position="612"/>
    </location>
</feature>
<keyword evidence="10" id="KW-0325">Glycoprotein</keyword>
<feature type="transmembrane region" description="Helical" evidence="12">
    <location>
        <begin position="810"/>
        <end position="827"/>
    </location>
</feature>
<feature type="transmembrane region" description="Helical" evidence="12">
    <location>
        <begin position="43"/>
        <end position="66"/>
    </location>
</feature>
<evidence type="ECO:0000256" key="10">
    <source>
        <dbReference type="ARBA" id="ARBA00023180"/>
    </source>
</evidence>
<dbReference type="PROSITE" id="PS00211">
    <property type="entry name" value="ABC_TRANSPORTER_1"/>
    <property type="match status" value="2"/>
</dbReference>
<dbReference type="InterPro" id="IPR017871">
    <property type="entry name" value="ABC_transporter-like_CS"/>
</dbReference>
<feature type="transmembrane region" description="Helical" evidence="12">
    <location>
        <begin position="97"/>
        <end position="117"/>
    </location>
</feature>
<dbReference type="FunCoup" id="A0A2P6N2P9">
    <property type="interactions" value="26"/>
</dbReference>
<dbReference type="InterPro" id="IPR003593">
    <property type="entry name" value="AAA+_ATPase"/>
</dbReference>
<dbReference type="GO" id="GO:0090374">
    <property type="term" value="P:oligopeptide export from mitochondrion"/>
    <property type="evidence" value="ECO:0007669"/>
    <property type="project" value="TreeGrafter"/>
</dbReference>
<keyword evidence="3" id="KW-0813">Transport</keyword>
<comment type="subunit">
    <text evidence="11">Interacts with 1-naphthylphthalamic acid (NPA).</text>
</comment>
<name>A0A2P6N2P9_9EUKA</name>
<comment type="caution">
    <text evidence="15">The sequence shown here is derived from an EMBL/GenBank/DDBJ whole genome shotgun (WGS) entry which is preliminary data.</text>
</comment>
<keyword evidence="4 12" id="KW-0812">Transmembrane</keyword>
<gene>
    <name evidence="15" type="ORF">PROFUN_13993</name>
</gene>
<evidence type="ECO:0000256" key="2">
    <source>
        <dbReference type="ARBA" id="ARBA00007577"/>
    </source>
</evidence>
<feature type="domain" description="ABC transmembrane type-1" evidence="14">
    <location>
        <begin position="687"/>
        <end position="978"/>
    </location>
</feature>
<evidence type="ECO:0000256" key="12">
    <source>
        <dbReference type="SAM" id="Phobius"/>
    </source>
</evidence>
<evidence type="ECO:0000313" key="16">
    <source>
        <dbReference type="Proteomes" id="UP000241769"/>
    </source>
</evidence>
<feature type="transmembrane region" description="Helical" evidence="12">
    <location>
        <begin position="169"/>
        <end position="187"/>
    </location>
</feature>
<protein>
    <submittedName>
        <fullName evidence="15">ATP-binding cassette transporter, subfamily B, member 14, group MDR/PGP protein PpABCB14</fullName>
    </submittedName>
</protein>
<dbReference type="PROSITE" id="PS50929">
    <property type="entry name" value="ABC_TM1F"/>
    <property type="match status" value="2"/>
</dbReference>
<evidence type="ECO:0000256" key="4">
    <source>
        <dbReference type="ARBA" id="ARBA00022692"/>
    </source>
</evidence>
<feature type="domain" description="ABC transporter" evidence="13">
    <location>
        <begin position="1012"/>
        <end position="1251"/>
    </location>
</feature>
<dbReference type="InterPro" id="IPR027417">
    <property type="entry name" value="P-loop_NTPase"/>
</dbReference>
<keyword evidence="9 12" id="KW-0472">Membrane</keyword>
<feature type="transmembrane region" description="Helical" evidence="12">
    <location>
        <begin position="272"/>
        <end position="297"/>
    </location>
</feature>
<dbReference type="SUPFAM" id="SSF52540">
    <property type="entry name" value="P-loop containing nucleoside triphosphate hydrolases"/>
    <property type="match status" value="2"/>
</dbReference>
<dbReference type="InterPro" id="IPR036640">
    <property type="entry name" value="ABC1_TM_sf"/>
</dbReference>
<dbReference type="GO" id="GO:0005886">
    <property type="term" value="C:plasma membrane"/>
    <property type="evidence" value="ECO:0007669"/>
    <property type="project" value="UniProtKB-SubCell"/>
</dbReference>
<feature type="transmembrane region" description="Helical" evidence="12">
    <location>
        <begin position="193"/>
        <end position="215"/>
    </location>
</feature>
<dbReference type="PANTHER" id="PTHR43394">
    <property type="entry name" value="ATP-DEPENDENT PERMEASE MDL1, MITOCHONDRIAL"/>
    <property type="match status" value="1"/>
</dbReference>
<dbReference type="Pfam" id="PF00664">
    <property type="entry name" value="ABC_membrane"/>
    <property type="match status" value="2"/>
</dbReference>
<dbReference type="EMBL" id="MDYQ01000236">
    <property type="protein sequence ID" value="PRP78202.1"/>
    <property type="molecule type" value="Genomic_DNA"/>
</dbReference>
<dbReference type="InterPro" id="IPR039421">
    <property type="entry name" value="Type_1_exporter"/>
</dbReference>
<organism evidence="15 16">
    <name type="scientific">Planoprotostelium fungivorum</name>
    <dbReference type="NCBI Taxonomy" id="1890364"/>
    <lineage>
        <taxon>Eukaryota</taxon>
        <taxon>Amoebozoa</taxon>
        <taxon>Evosea</taxon>
        <taxon>Variosea</taxon>
        <taxon>Cavosteliida</taxon>
        <taxon>Cavosteliaceae</taxon>
        <taxon>Planoprotostelium</taxon>
    </lineage>
</organism>
<evidence type="ECO:0000256" key="7">
    <source>
        <dbReference type="ARBA" id="ARBA00022840"/>
    </source>
</evidence>
<feature type="transmembrane region" description="Helical" evidence="12">
    <location>
        <begin position="952"/>
        <end position="973"/>
    </location>
</feature>
<dbReference type="STRING" id="1890364.A0A2P6N2P9"/>
<keyword evidence="5" id="KW-0677">Repeat</keyword>
<evidence type="ECO:0000256" key="8">
    <source>
        <dbReference type="ARBA" id="ARBA00022989"/>
    </source>
</evidence>
<feature type="transmembrane region" description="Helical" evidence="12">
    <location>
        <begin position="913"/>
        <end position="932"/>
    </location>
</feature>
<dbReference type="GO" id="GO:0005743">
    <property type="term" value="C:mitochondrial inner membrane"/>
    <property type="evidence" value="ECO:0007669"/>
    <property type="project" value="TreeGrafter"/>
</dbReference>
<dbReference type="Pfam" id="PF00005">
    <property type="entry name" value="ABC_tran"/>
    <property type="match status" value="2"/>
</dbReference>
<keyword evidence="7 15" id="KW-0067">ATP-binding</keyword>
<dbReference type="GO" id="GO:0015421">
    <property type="term" value="F:ABC-type oligopeptide transporter activity"/>
    <property type="evidence" value="ECO:0007669"/>
    <property type="project" value="TreeGrafter"/>
</dbReference>
<dbReference type="SMART" id="SM00382">
    <property type="entry name" value="AAA"/>
    <property type="match status" value="2"/>
</dbReference>
<dbReference type="OrthoDB" id="6500128at2759"/>
<dbReference type="GO" id="GO:0005524">
    <property type="term" value="F:ATP binding"/>
    <property type="evidence" value="ECO:0007669"/>
    <property type="project" value="UniProtKB-KW"/>
</dbReference>
<dbReference type="FunFam" id="3.40.50.300:FF:000066">
    <property type="entry name" value="ABC transporter B family member 1"/>
    <property type="match status" value="1"/>
</dbReference>
<dbReference type="GO" id="GO:0016887">
    <property type="term" value="F:ATP hydrolysis activity"/>
    <property type="evidence" value="ECO:0007669"/>
    <property type="project" value="InterPro"/>
</dbReference>
<sequence length="1257" mass="138420">MSFIAVDQEQITKDKEDEQLKEVGKNEVVSPFKLFKFASALDIICIILGVLLSIFTGVVGPLQILVFGDVVTDFGPAMANPTTENLLKALLPTILRIVYLGVAMLLGGYLSQAMWIFSGENQTSRIRQKYVHAILRQENGWFDKGEDGSMNTRLANDTQLVQDAISEKMGATLQCLAQFVAGLAVAFTKGWRLALVILGCIPLIIAVGGITITLITRFMTASQDAYAEAGLVAEQALGGIRTVQSYSLQSRFMKRYEALIGRAEKTNIKSGWAIAVGFGSFILILFSFYALAFWYGSRLVRDGTDGMDGGRVLVVILSMVSGSYALMQIPPNLSAFGIGRAAAYKIYRTIDRLPPIDIDEEGNKKLENFQGKIRFRNVRFAYPTRPDTVILENLDLTIPAGKTVAFVGQSGSGKSTVVGLIQRFYDPLGGSVEVDNVDLRSCDLKWLRQQIGVVGQEPVLFNMSIKENLKLGSCDPDSVSDEMIQKACVEANCHSFICSLPRGYDTGVGERGGMLSGGQKQRIAIARALLRNPKILLLDEATSALDTTSERLVQETLDKASVKRTTVVVAHRLSTVRNADLIVVMKKGEIVETGTHDELYAKGGMYTEMVNKQQVKMKKDNLVDPDAVDVVRSNVHADGMRDTCIVMDDYDISPEEKIRAEKKRREKKRAPFVRVLRLMSKEWYFLLFGCIGSSVVGAVFPLYAYVFSKVINLLGEPDKAKIDPGPIEGANKYSLIFVAIGVMGFAGIAVQLLAFEIAGSRVTRRLRAAAFSALLRQEIGFFDHPSHSVGALTASLSTDAAAVNDMITKVWGDVLQLLLSLVVALLISCLHSWRLTLIILGVMPFIILSTAIESRAQEGFEDQTKEAYQRSGETASEAFSEIRTVKALTMEEYWERRYAENIKRPHRLAIRKAFISSMVYGAMQAFTMWANALGFYGGIRLIGANLDQLPDIIVVILCMTITAGGMGRASLFVSKYVKGKKSAVSLFELLDRDTEIDPQAPGNETKQIEGKVNLQRVEFRYPARPDIPIFNGQFHLRASPKQTVALVGASGCGKSTVIGLIQRWYNPLGGEVLVDNRRVADYQVQWLRRSMAVVGQEPVLFNLSIRENIAYGLEEGTMTEDMLRRAAADANIQSFVDSLPEGFDTKVGEKGSQLSGGQKQRIAIARALVRDPKILLLDEATSALDSESEKLVQEAIDRATEGRTTITIAHRLSTIQNADLICVVKDGRIAESGTHNELIELEDGLYRNLVEQQNLNQ</sequence>
<dbReference type="FunFam" id="3.40.50.300:FF:000205">
    <property type="entry name" value="ABC transporter B family member 4"/>
    <property type="match status" value="1"/>
</dbReference>
<dbReference type="PANTHER" id="PTHR43394:SF1">
    <property type="entry name" value="ATP-BINDING CASSETTE SUB-FAMILY B MEMBER 10, MITOCHONDRIAL"/>
    <property type="match status" value="1"/>
</dbReference>
<dbReference type="PROSITE" id="PS50893">
    <property type="entry name" value="ABC_TRANSPORTER_2"/>
    <property type="match status" value="2"/>
</dbReference>
<dbReference type="InParanoid" id="A0A2P6N2P9"/>
<dbReference type="CDD" id="cd03249">
    <property type="entry name" value="ABC_MTABC3_MDL1_MDL2"/>
    <property type="match status" value="2"/>
</dbReference>
<dbReference type="InterPro" id="IPR003439">
    <property type="entry name" value="ABC_transporter-like_ATP-bd"/>
</dbReference>
<keyword evidence="6" id="KW-0547">Nucleotide-binding</keyword>
<feature type="domain" description="ABC transmembrane type-1" evidence="14">
    <location>
        <begin position="47"/>
        <end position="336"/>
    </location>
</feature>
<evidence type="ECO:0000256" key="9">
    <source>
        <dbReference type="ARBA" id="ARBA00023136"/>
    </source>
</evidence>
<evidence type="ECO:0000256" key="3">
    <source>
        <dbReference type="ARBA" id="ARBA00022448"/>
    </source>
</evidence>
<evidence type="ECO:0000313" key="15">
    <source>
        <dbReference type="EMBL" id="PRP78202.1"/>
    </source>
</evidence>
<keyword evidence="8 12" id="KW-1133">Transmembrane helix</keyword>
<dbReference type="CDD" id="cd18578">
    <property type="entry name" value="ABC_6TM_Pgp_ABCB1_D2_like"/>
    <property type="match status" value="1"/>
</dbReference>
<dbReference type="AlphaFoldDB" id="A0A2P6N2P9"/>
<feature type="transmembrane region" description="Helical" evidence="12">
    <location>
        <begin position="733"/>
        <end position="755"/>
    </location>
</feature>
<dbReference type="SUPFAM" id="SSF90123">
    <property type="entry name" value="ABC transporter transmembrane region"/>
    <property type="match status" value="2"/>
</dbReference>
<reference evidence="15 16" key="1">
    <citation type="journal article" date="2018" name="Genome Biol. Evol.">
        <title>Multiple Roots of Fruiting Body Formation in Amoebozoa.</title>
        <authorList>
            <person name="Hillmann F."/>
            <person name="Forbes G."/>
            <person name="Novohradska S."/>
            <person name="Ferling I."/>
            <person name="Riege K."/>
            <person name="Groth M."/>
            <person name="Westermann M."/>
            <person name="Marz M."/>
            <person name="Spaller T."/>
            <person name="Winckler T."/>
            <person name="Schaap P."/>
            <person name="Glockner G."/>
        </authorList>
    </citation>
    <scope>NUCLEOTIDE SEQUENCE [LARGE SCALE GENOMIC DNA]</scope>
    <source>
        <strain evidence="15 16">Jena</strain>
    </source>
</reference>
<feature type="transmembrane region" description="Helical" evidence="12">
    <location>
        <begin position="833"/>
        <end position="852"/>
    </location>
</feature>
<dbReference type="Gene3D" id="1.20.1560.10">
    <property type="entry name" value="ABC transporter type 1, transmembrane domain"/>
    <property type="match status" value="1"/>
</dbReference>
<feature type="transmembrane region" description="Helical" evidence="12">
    <location>
        <begin position="309"/>
        <end position="327"/>
    </location>
</feature>
<dbReference type="Proteomes" id="UP000241769">
    <property type="component" value="Unassembled WGS sequence"/>
</dbReference>
<evidence type="ECO:0000256" key="5">
    <source>
        <dbReference type="ARBA" id="ARBA00022737"/>
    </source>
</evidence>
<accession>A0A2P6N2P9</accession>
<comment type="similarity">
    <text evidence="2">Belongs to the ABC transporter superfamily. ABCB family. Multidrug resistance exporter (TC 3.A.1.201) subfamily.</text>
</comment>
<evidence type="ECO:0000259" key="13">
    <source>
        <dbReference type="PROSITE" id="PS50893"/>
    </source>
</evidence>
<dbReference type="InterPro" id="IPR011527">
    <property type="entry name" value="ABC1_TM_dom"/>
</dbReference>
<evidence type="ECO:0000256" key="1">
    <source>
        <dbReference type="ARBA" id="ARBA00004651"/>
    </source>
</evidence>
<dbReference type="CDD" id="cd18577">
    <property type="entry name" value="ABC_6TM_Pgp_ABCB1_D1_like"/>
    <property type="match status" value="1"/>
</dbReference>
<evidence type="ECO:0000256" key="11">
    <source>
        <dbReference type="ARBA" id="ARBA00062948"/>
    </source>
</evidence>
<keyword evidence="16" id="KW-1185">Reference proteome</keyword>
<comment type="subcellular location">
    <subcellularLocation>
        <location evidence="1">Cell membrane</location>
        <topology evidence="1">Multi-pass membrane protein</topology>
    </subcellularLocation>
</comment>
<dbReference type="Gene3D" id="3.40.50.300">
    <property type="entry name" value="P-loop containing nucleotide triphosphate hydrolases"/>
    <property type="match status" value="2"/>
</dbReference>
<evidence type="ECO:0000256" key="6">
    <source>
        <dbReference type="ARBA" id="ARBA00022741"/>
    </source>
</evidence>